<dbReference type="Proteomes" id="UP000502823">
    <property type="component" value="Unassembled WGS sequence"/>
</dbReference>
<evidence type="ECO:0000313" key="2">
    <source>
        <dbReference type="Proteomes" id="UP000502823"/>
    </source>
</evidence>
<organism evidence="1 2">
    <name type="scientific">Coptotermes formosanus</name>
    <name type="common">Formosan subterranean termite</name>
    <dbReference type="NCBI Taxonomy" id="36987"/>
    <lineage>
        <taxon>Eukaryota</taxon>
        <taxon>Metazoa</taxon>
        <taxon>Ecdysozoa</taxon>
        <taxon>Arthropoda</taxon>
        <taxon>Hexapoda</taxon>
        <taxon>Insecta</taxon>
        <taxon>Pterygota</taxon>
        <taxon>Neoptera</taxon>
        <taxon>Polyneoptera</taxon>
        <taxon>Dictyoptera</taxon>
        <taxon>Blattodea</taxon>
        <taxon>Blattoidea</taxon>
        <taxon>Termitoidae</taxon>
        <taxon>Rhinotermitidae</taxon>
        <taxon>Coptotermes</taxon>
    </lineage>
</organism>
<sequence>KVLKHVYSDDCVGRAQVFRWFARFQEGRVSPEDDRCPGLPVSARSNENVEKARPIVMVDKRIATRFLAERLGV</sequence>
<feature type="non-terminal residue" evidence="1">
    <location>
        <position position="1"/>
    </location>
</feature>
<dbReference type="PANTHER" id="PTHR46060">
    <property type="entry name" value="MARINER MOS1 TRANSPOSASE-LIKE PROTEIN"/>
    <property type="match status" value="1"/>
</dbReference>
<name>A0A6L2PS44_COPFO</name>
<gene>
    <name evidence="1" type="ORF">Cfor_05639</name>
</gene>
<dbReference type="InterPro" id="IPR052709">
    <property type="entry name" value="Transposase-MT_Hybrid"/>
</dbReference>
<dbReference type="OrthoDB" id="10022101at2759"/>
<reference evidence="2" key="1">
    <citation type="submission" date="2020-01" db="EMBL/GenBank/DDBJ databases">
        <title>Draft genome sequence of the Termite Coptotermes fromosanus.</title>
        <authorList>
            <person name="Itakura S."/>
            <person name="Yosikawa Y."/>
            <person name="Umezawa K."/>
        </authorList>
    </citation>
    <scope>NUCLEOTIDE SEQUENCE [LARGE SCALE GENOMIC DNA]</scope>
</reference>
<evidence type="ECO:0000313" key="1">
    <source>
        <dbReference type="EMBL" id="GFG35433.1"/>
    </source>
</evidence>
<proteinExistence type="predicted"/>
<feature type="non-terminal residue" evidence="1">
    <location>
        <position position="73"/>
    </location>
</feature>
<accession>A0A6L2PS44</accession>
<dbReference type="AlphaFoldDB" id="A0A6L2PS44"/>
<dbReference type="PANTHER" id="PTHR46060:SF1">
    <property type="entry name" value="MARINER MOS1 TRANSPOSASE-LIKE PROTEIN"/>
    <property type="match status" value="1"/>
</dbReference>
<comment type="caution">
    <text evidence="1">The sequence shown here is derived from an EMBL/GenBank/DDBJ whole genome shotgun (WGS) entry which is preliminary data.</text>
</comment>
<keyword evidence="2" id="KW-1185">Reference proteome</keyword>
<dbReference type="InParanoid" id="A0A6L2PS44"/>
<evidence type="ECO:0008006" key="3">
    <source>
        <dbReference type="Google" id="ProtNLM"/>
    </source>
</evidence>
<protein>
    <recommendedName>
        <fullName evidence="3">Mos1 transposase HTH domain-containing protein</fullName>
    </recommendedName>
</protein>
<dbReference type="EMBL" id="BLKM01005772">
    <property type="protein sequence ID" value="GFG35433.1"/>
    <property type="molecule type" value="Genomic_DNA"/>
</dbReference>